<keyword evidence="1" id="KW-0614">Plasmid</keyword>
<evidence type="ECO:0000313" key="2">
    <source>
        <dbReference type="Proteomes" id="UP000249605"/>
    </source>
</evidence>
<accession>A0A2U9S986</accession>
<sequence length="96" mass="10489">MKKTSNDNLTIITDELFFHPLGKGHVIQGYLFRRASTGGWWGIVPAGHWLWEVQRWRDEGGLGPIARGTAPTMAEAAAAAEATAVAEMRKTRRGAA</sequence>
<dbReference type="Proteomes" id="UP000249605">
    <property type="component" value="Plasmid unnamed1"/>
</dbReference>
<gene>
    <name evidence="1" type="ORF">DM194_14605</name>
</gene>
<protein>
    <submittedName>
        <fullName evidence="1">Uncharacterized protein</fullName>
    </submittedName>
</protein>
<organism evidence="1 2">
    <name type="scientific">Azospirillum ramasamyi</name>
    <dbReference type="NCBI Taxonomy" id="682998"/>
    <lineage>
        <taxon>Bacteria</taxon>
        <taxon>Pseudomonadati</taxon>
        <taxon>Pseudomonadota</taxon>
        <taxon>Alphaproteobacteria</taxon>
        <taxon>Rhodospirillales</taxon>
        <taxon>Azospirillaceae</taxon>
        <taxon>Azospirillum</taxon>
    </lineage>
</organism>
<dbReference type="AlphaFoldDB" id="A0A2U9S986"/>
<dbReference type="KEGG" id="azm:DM194_14605"/>
<name>A0A2U9S986_9PROT</name>
<dbReference type="RefSeq" id="WP_111068303.1">
    <property type="nucleotide sequence ID" value="NZ_CP029830.1"/>
</dbReference>
<dbReference type="EMBL" id="CP029830">
    <property type="protein sequence ID" value="AWU95537.1"/>
    <property type="molecule type" value="Genomic_DNA"/>
</dbReference>
<keyword evidence="2" id="KW-1185">Reference proteome</keyword>
<proteinExistence type="predicted"/>
<geneLocation type="plasmid" evidence="1 2">
    <name>unnamed1</name>
</geneLocation>
<reference evidence="1 2" key="1">
    <citation type="submission" date="2018-06" db="EMBL/GenBank/DDBJ databases">
        <title>Complete genome sequencing of Azospirillum sp. M2T2B2.</title>
        <authorList>
            <person name="Heo J."/>
            <person name="Kim S.-J."/>
            <person name="Kwon S.-W."/>
            <person name="Anandham R."/>
        </authorList>
    </citation>
    <scope>NUCLEOTIDE SEQUENCE [LARGE SCALE GENOMIC DNA]</scope>
    <source>
        <strain evidence="1 2">M2T2B2</strain>
        <plasmid evidence="1 2">unnamed1</plasmid>
    </source>
</reference>
<evidence type="ECO:0000313" key="1">
    <source>
        <dbReference type="EMBL" id="AWU95537.1"/>
    </source>
</evidence>